<evidence type="ECO:0000313" key="9">
    <source>
        <dbReference type="Proteomes" id="UP001320898"/>
    </source>
</evidence>
<evidence type="ECO:0000256" key="4">
    <source>
        <dbReference type="ARBA" id="ARBA00022989"/>
    </source>
</evidence>
<proteinExistence type="inferred from homology"/>
<keyword evidence="3 6" id="KW-0812">Transmembrane</keyword>
<dbReference type="InterPro" id="IPR050638">
    <property type="entry name" value="AA-Vitamin_Transporters"/>
</dbReference>
<feature type="transmembrane region" description="Helical" evidence="6">
    <location>
        <begin position="69"/>
        <end position="90"/>
    </location>
</feature>
<evidence type="ECO:0000259" key="7">
    <source>
        <dbReference type="Pfam" id="PF00892"/>
    </source>
</evidence>
<protein>
    <submittedName>
        <fullName evidence="8">DMT family transporter</fullName>
    </submittedName>
</protein>
<keyword evidence="9" id="KW-1185">Reference proteome</keyword>
<dbReference type="InterPro" id="IPR000620">
    <property type="entry name" value="EamA_dom"/>
</dbReference>
<evidence type="ECO:0000256" key="6">
    <source>
        <dbReference type="SAM" id="Phobius"/>
    </source>
</evidence>
<feature type="transmembrane region" description="Helical" evidence="6">
    <location>
        <begin position="123"/>
        <end position="143"/>
    </location>
</feature>
<dbReference type="GO" id="GO:0016020">
    <property type="term" value="C:membrane"/>
    <property type="evidence" value="ECO:0007669"/>
    <property type="project" value="UniProtKB-SubCell"/>
</dbReference>
<feature type="domain" description="EamA" evidence="7">
    <location>
        <begin position="8"/>
        <end position="140"/>
    </location>
</feature>
<evidence type="ECO:0000313" key="8">
    <source>
        <dbReference type="EMBL" id="MCT8974076.1"/>
    </source>
</evidence>
<dbReference type="Pfam" id="PF00892">
    <property type="entry name" value="EamA"/>
    <property type="match status" value="2"/>
</dbReference>
<feature type="transmembrane region" description="Helical" evidence="6">
    <location>
        <begin position="276"/>
        <end position="296"/>
    </location>
</feature>
<feature type="transmembrane region" description="Helical" evidence="6">
    <location>
        <begin position="186"/>
        <end position="205"/>
    </location>
</feature>
<feature type="transmembrane region" description="Helical" evidence="6">
    <location>
        <begin position="155"/>
        <end position="174"/>
    </location>
</feature>
<gene>
    <name evidence="8" type="ORF">MUB46_19605</name>
</gene>
<dbReference type="AlphaFoldDB" id="A0AAW5R1B1"/>
<dbReference type="InterPro" id="IPR037185">
    <property type="entry name" value="EmrE-like"/>
</dbReference>
<comment type="caution">
    <text evidence="8">The sequence shown here is derived from an EMBL/GenBank/DDBJ whole genome shotgun (WGS) entry which is preliminary data.</text>
</comment>
<feature type="transmembrane region" description="Helical" evidence="6">
    <location>
        <begin position="96"/>
        <end position="116"/>
    </location>
</feature>
<dbReference type="PANTHER" id="PTHR32322:SF2">
    <property type="entry name" value="EAMA DOMAIN-CONTAINING PROTEIN"/>
    <property type="match status" value="1"/>
</dbReference>
<dbReference type="Gene3D" id="1.10.3730.20">
    <property type="match status" value="1"/>
</dbReference>
<dbReference type="EMBL" id="JALIDZ010000010">
    <property type="protein sequence ID" value="MCT8974076.1"/>
    <property type="molecule type" value="Genomic_DNA"/>
</dbReference>
<feature type="transmembrane region" description="Helical" evidence="6">
    <location>
        <begin position="252"/>
        <end position="270"/>
    </location>
</feature>
<accession>A0AAW5R1B1</accession>
<feature type="domain" description="EamA" evidence="7">
    <location>
        <begin position="155"/>
        <end position="291"/>
    </location>
</feature>
<evidence type="ECO:0000256" key="2">
    <source>
        <dbReference type="ARBA" id="ARBA00007362"/>
    </source>
</evidence>
<comment type="subcellular location">
    <subcellularLocation>
        <location evidence="1">Membrane</location>
        <topology evidence="1">Multi-pass membrane protein</topology>
    </subcellularLocation>
</comment>
<evidence type="ECO:0000256" key="5">
    <source>
        <dbReference type="ARBA" id="ARBA00023136"/>
    </source>
</evidence>
<feature type="transmembrane region" description="Helical" evidence="6">
    <location>
        <begin position="7"/>
        <end position="27"/>
    </location>
</feature>
<name>A0AAW5R1B1_9HYPH</name>
<reference evidence="8 9" key="1">
    <citation type="submission" date="2022-04" db="EMBL/GenBank/DDBJ databases">
        <authorList>
            <person name="Ye Y.-Q."/>
            <person name="Du Z.-J."/>
        </authorList>
    </citation>
    <scope>NUCLEOTIDE SEQUENCE [LARGE SCALE GENOMIC DNA]</scope>
    <source>
        <strain evidence="8 9">A6E488</strain>
    </source>
</reference>
<dbReference type="PANTHER" id="PTHR32322">
    <property type="entry name" value="INNER MEMBRANE TRANSPORTER"/>
    <property type="match status" value="1"/>
</dbReference>
<keyword evidence="4 6" id="KW-1133">Transmembrane helix</keyword>
<feature type="transmembrane region" description="Helical" evidence="6">
    <location>
        <begin position="39"/>
        <end position="57"/>
    </location>
</feature>
<dbReference type="Proteomes" id="UP001320898">
    <property type="component" value="Unassembled WGS sequence"/>
</dbReference>
<dbReference type="RefSeq" id="WP_261617662.1">
    <property type="nucleotide sequence ID" value="NZ_JALIDZ010000010.1"/>
</dbReference>
<comment type="similarity">
    <text evidence="2">Belongs to the EamA transporter family.</text>
</comment>
<sequence length="303" mass="32912">MSEQTRAYVILAFMPLFFSSNLVLGRAALEFVEPWTQAFWRWGLASVILLPFAWAGIRRNADALLAQWRLIALLGFLGMVVCGGFVYLALRHTTATNATLIYTTSPVFVLVLEVLFRGQRVSLRQIAGIVLAFVGVVVIVMHGELQRLLGLSLNPGDLGIAFAAFAWAIYSVLLRRPSLQGFPTTVLFDVIALSGAVLLIPFMAWETVAVAPVPLEAAAWISLIGLAIFSSVLPFLSYQYGVKVVGPSITSAFLYLLPVYGVLMAVTFLGEEFHTYHAVGFVLVTAGVILATAQFGRRVAKAA</sequence>
<feature type="transmembrane region" description="Helical" evidence="6">
    <location>
        <begin position="217"/>
        <end position="240"/>
    </location>
</feature>
<organism evidence="8 9">
    <name type="scientific">Microbaculum marinisediminis</name>
    <dbReference type="NCBI Taxonomy" id="2931392"/>
    <lineage>
        <taxon>Bacteria</taxon>
        <taxon>Pseudomonadati</taxon>
        <taxon>Pseudomonadota</taxon>
        <taxon>Alphaproteobacteria</taxon>
        <taxon>Hyphomicrobiales</taxon>
        <taxon>Tepidamorphaceae</taxon>
        <taxon>Microbaculum</taxon>
    </lineage>
</organism>
<keyword evidence="5 6" id="KW-0472">Membrane</keyword>
<evidence type="ECO:0000256" key="1">
    <source>
        <dbReference type="ARBA" id="ARBA00004141"/>
    </source>
</evidence>
<evidence type="ECO:0000256" key="3">
    <source>
        <dbReference type="ARBA" id="ARBA00022692"/>
    </source>
</evidence>
<dbReference type="SUPFAM" id="SSF103481">
    <property type="entry name" value="Multidrug resistance efflux transporter EmrE"/>
    <property type="match status" value="2"/>
</dbReference>